<evidence type="ECO:0000256" key="3">
    <source>
        <dbReference type="ARBA" id="ARBA00022801"/>
    </source>
</evidence>
<keyword evidence="11" id="KW-1185">Reference proteome</keyword>
<comment type="cofactor">
    <cofactor evidence="6">
        <name>Zn(2+)</name>
        <dbReference type="ChEBI" id="CHEBI:29105"/>
    </cofactor>
    <text evidence="6">Binds 1 zinc ion per subunit.</text>
</comment>
<dbReference type="SUPFAM" id="SSF55486">
    <property type="entry name" value="Metalloproteases ('zincins'), catalytic domain"/>
    <property type="match status" value="1"/>
</dbReference>
<keyword evidence="5 6" id="KW-0482">Metalloprotease</keyword>
<dbReference type="Gene3D" id="2.80.10.50">
    <property type="match status" value="1"/>
</dbReference>
<evidence type="ECO:0000256" key="5">
    <source>
        <dbReference type="ARBA" id="ARBA00023049"/>
    </source>
</evidence>
<evidence type="ECO:0000313" key="11">
    <source>
        <dbReference type="Proteomes" id="UP000569732"/>
    </source>
</evidence>
<dbReference type="SMART" id="SM00235">
    <property type="entry name" value="ZnMc"/>
    <property type="match status" value="1"/>
</dbReference>
<dbReference type="InterPro" id="IPR000772">
    <property type="entry name" value="Ricin_B_lectin"/>
</dbReference>
<dbReference type="Gene3D" id="3.40.390.10">
    <property type="entry name" value="Collagenase (Catalytic Domain)"/>
    <property type="match status" value="1"/>
</dbReference>
<keyword evidence="8" id="KW-0732">Signal</keyword>
<dbReference type="PROSITE" id="PS50231">
    <property type="entry name" value="RICIN_B_LECTIN"/>
    <property type="match status" value="1"/>
</dbReference>
<evidence type="ECO:0000256" key="2">
    <source>
        <dbReference type="ARBA" id="ARBA00022723"/>
    </source>
</evidence>
<organism evidence="10 11">
    <name type="scientific">Spartinivicinus marinus</name>
    <dbReference type="NCBI Taxonomy" id="2994442"/>
    <lineage>
        <taxon>Bacteria</taxon>
        <taxon>Pseudomonadati</taxon>
        <taxon>Pseudomonadota</taxon>
        <taxon>Gammaproteobacteria</taxon>
        <taxon>Oceanospirillales</taxon>
        <taxon>Zooshikellaceae</taxon>
        <taxon>Spartinivicinus</taxon>
    </lineage>
</organism>
<evidence type="ECO:0000256" key="6">
    <source>
        <dbReference type="PROSITE-ProRule" id="PRU01211"/>
    </source>
</evidence>
<gene>
    <name evidence="10" type="ORF">H0A36_20625</name>
</gene>
<dbReference type="SUPFAM" id="SSF50370">
    <property type="entry name" value="Ricin B-like lectins"/>
    <property type="match status" value="1"/>
</dbReference>
<protein>
    <submittedName>
        <fullName evidence="10">Ricin-type beta-trefoil lectin domain protein</fullName>
    </submittedName>
</protein>
<comment type="caution">
    <text evidence="10">The sequence shown here is derived from an EMBL/GenBank/DDBJ whole genome shotgun (WGS) entry which is preliminary data.</text>
</comment>
<dbReference type="PANTHER" id="PTHR10127:SF780">
    <property type="entry name" value="METALLOENDOPEPTIDASE"/>
    <property type="match status" value="1"/>
</dbReference>
<dbReference type="CDD" id="cd04280">
    <property type="entry name" value="ZnMc_astacin_like"/>
    <property type="match status" value="1"/>
</dbReference>
<keyword evidence="2 6" id="KW-0479">Metal-binding</keyword>
<dbReference type="GO" id="GO:0008270">
    <property type="term" value="F:zinc ion binding"/>
    <property type="evidence" value="ECO:0007669"/>
    <property type="project" value="UniProtKB-UniRule"/>
</dbReference>
<dbReference type="InterPro" id="IPR001506">
    <property type="entry name" value="Peptidase_M12A"/>
</dbReference>
<dbReference type="InterPro" id="IPR006026">
    <property type="entry name" value="Peptidase_Metallo"/>
</dbReference>
<dbReference type="PROSITE" id="PS51864">
    <property type="entry name" value="ASTACIN"/>
    <property type="match status" value="1"/>
</dbReference>
<keyword evidence="4 6" id="KW-0862">Zinc</keyword>
<dbReference type="RefSeq" id="WP_180570440.1">
    <property type="nucleotide sequence ID" value="NZ_JACCKB010000042.1"/>
</dbReference>
<comment type="caution">
    <text evidence="6">Lacks conserved residue(s) required for the propagation of feature annotation.</text>
</comment>
<keyword evidence="3 6" id="KW-0378">Hydrolase</keyword>
<keyword evidence="1 6" id="KW-0645">Protease</keyword>
<feature type="domain" description="Peptidase M12A" evidence="9">
    <location>
        <begin position="107"/>
        <end position="302"/>
    </location>
</feature>
<dbReference type="EMBL" id="JACCKB010000042">
    <property type="protein sequence ID" value="NYZ68425.1"/>
    <property type="molecule type" value="Genomic_DNA"/>
</dbReference>
<evidence type="ECO:0000256" key="8">
    <source>
        <dbReference type="SAM" id="SignalP"/>
    </source>
</evidence>
<evidence type="ECO:0000256" key="1">
    <source>
        <dbReference type="ARBA" id="ARBA00022670"/>
    </source>
</evidence>
<dbReference type="AlphaFoldDB" id="A0A853IH06"/>
<dbReference type="Pfam" id="PF00652">
    <property type="entry name" value="Ricin_B_lectin"/>
    <property type="match status" value="1"/>
</dbReference>
<name>A0A853IH06_9GAMM</name>
<feature type="signal peptide" evidence="8">
    <location>
        <begin position="1"/>
        <end position="26"/>
    </location>
</feature>
<feature type="chain" id="PRO_5032311350" evidence="8">
    <location>
        <begin position="27"/>
        <end position="654"/>
    </location>
</feature>
<evidence type="ECO:0000259" key="9">
    <source>
        <dbReference type="PROSITE" id="PS51864"/>
    </source>
</evidence>
<evidence type="ECO:0000256" key="7">
    <source>
        <dbReference type="SAM" id="MobiDB-lite"/>
    </source>
</evidence>
<dbReference type="GO" id="GO:0004222">
    <property type="term" value="F:metalloendopeptidase activity"/>
    <property type="evidence" value="ECO:0007669"/>
    <property type="project" value="UniProtKB-UniRule"/>
</dbReference>
<feature type="binding site" evidence="6">
    <location>
        <position position="198"/>
    </location>
    <ligand>
        <name>Zn(2+)</name>
        <dbReference type="ChEBI" id="CHEBI:29105"/>
        <note>catalytic</note>
    </ligand>
</feature>
<dbReference type="PRINTS" id="PR00480">
    <property type="entry name" value="ASTACIN"/>
</dbReference>
<dbReference type="InterPro" id="IPR024079">
    <property type="entry name" value="MetalloPept_cat_dom_sf"/>
</dbReference>
<dbReference type="SMART" id="SM00458">
    <property type="entry name" value="RICIN"/>
    <property type="match status" value="1"/>
</dbReference>
<feature type="binding site" evidence="6">
    <location>
        <position position="202"/>
    </location>
    <ligand>
        <name>Zn(2+)</name>
        <dbReference type="ChEBI" id="CHEBI:29105"/>
        <note>catalytic</note>
    </ligand>
</feature>
<sequence length="654" mass="72544">MHYLNLKHTAAVLLSASVLGSTGLYAEQTEHEINRHISAPVDFTYLNGTGERIYYQVIDGLAIYEGDIILGTHEEVQQYGVPSFEITPWTNVDDVGEDGEATNEFSAPTKNKRSLWPNAVLYYQIDSNYPSQGRSKIEAALKYVASKTNVKFVKRTNQSNYVKVINGSGCWSYVGMTGRQQQLSLSYPGCVYQGIIAHEFLHALGFYHEQSRADRDNYVTIHWNNIQSGMEGNFRKADTDLKVGPYDYYSVMHYSAYAFSKNRRPTITPKDPNVPADKLGNRSGLSDKDVAGVNYLYPDGDPGPGPGKDPKIQLKYKKAEIKKGQTYDLPLEIIDDDYDKLSIVTNSNNQALLPDSNLELKKGSQKGSYILHMKPLVTATGTAVVTITVFDFDGGVAEAKFTLIVKDDGSSKLSVSFSKGSAEIPKSQTYSAGFIVKGAEPSDLTFVPNSDNQALLPDGNLTIKKTQVPGKFLLEMKPLKDAVGKANVKLSVFSTSGGTAEDSFTLVVKDDGSQKPYKLLVSKLGACVTVTKNRLENAQYAVKPHYCQGKDNQLWYKDDTGRIMPKSHPNHCLQASKAANGGISFVAPCKDSKLNSWQVDKEIIRSAANSEQVLDFYVRQLKIGLWKYHGGNNQRWLWITKENLSELRLLLKVR</sequence>
<feature type="binding site" evidence="6">
    <location>
        <position position="208"/>
    </location>
    <ligand>
        <name>Zn(2+)</name>
        <dbReference type="ChEBI" id="CHEBI:29105"/>
        <note>catalytic</note>
    </ligand>
</feature>
<dbReference type="PANTHER" id="PTHR10127">
    <property type="entry name" value="DISCOIDIN, CUB, EGF, LAMININ , AND ZINC METALLOPROTEASE DOMAIN CONTAINING"/>
    <property type="match status" value="1"/>
</dbReference>
<feature type="region of interest" description="Disordered" evidence="7">
    <location>
        <begin position="266"/>
        <end position="287"/>
    </location>
</feature>
<accession>A0A853IH06</accession>
<dbReference type="InterPro" id="IPR034035">
    <property type="entry name" value="Astacin-like_dom"/>
</dbReference>
<evidence type="ECO:0000313" key="10">
    <source>
        <dbReference type="EMBL" id="NYZ68425.1"/>
    </source>
</evidence>
<reference evidence="10 11" key="1">
    <citation type="submission" date="2020-07" db="EMBL/GenBank/DDBJ databases">
        <title>Endozoicomonas sp. nov., isolated from sediment.</title>
        <authorList>
            <person name="Gu T."/>
        </authorList>
    </citation>
    <scope>NUCLEOTIDE SEQUENCE [LARGE SCALE GENOMIC DNA]</scope>
    <source>
        <strain evidence="10 11">SM1973</strain>
    </source>
</reference>
<dbReference type="InterPro" id="IPR035992">
    <property type="entry name" value="Ricin_B-like_lectins"/>
</dbReference>
<dbReference type="Proteomes" id="UP000569732">
    <property type="component" value="Unassembled WGS sequence"/>
</dbReference>
<feature type="active site" evidence="6">
    <location>
        <position position="199"/>
    </location>
</feature>
<evidence type="ECO:0000256" key="4">
    <source>
        <dbReference type="ARBA" id="ARBA00022833"/>
    </source>
</evidence>
<dbReference type="CDD" id="cd23456">
    <property type="entry name" value="beta-trefoil_Ricin_SCDase"/>
    <property type="match status" value="1"/>
</dbReference>
<dbReference type="GO" id="GO:0006508">
    <property type="term" value="P:proteolysis"/>
    <property type="evidence" value="ECO:0007669"/>
    <property type="project" value="UniProtKB-KW"/>
</dbReference>
<proteinExistence type="predicted"/>
<dbReference type="Pfam" id="PF01400">
    <property type="entry name" value="Astacin"/>
    <property type="match status" value="1"/>
</dbReference>